<dbReference type="STRING" id="1458461.BN1012_Phect888"/>
<keyword evidence="3" id="KW-0804">Transcription</keyword>
<evidence type="ECO:0000256" key="1">
    <source>
        <dbReference type="ARBA" id="ARBA00023015"/>
    </source>
</evidence>
<dbReference type="PROSITE" id="PS50043">
    <property type="entry name" value="HTH_LUXR_2"/>
    <property type="match status" value="1"/>
</dbReference>
<dbReference type="CDD" id="cd06170">
    <property type="entry name" value="LuxR_C_like"/>
    <property type="match status" value="1"/>
</dbReference>
<dbReference type="Gene3D" id="3.30.450.80">
    <property type="entry name" value="Transcription factor LuxR-like, autoinducer-binding domain"/>
    <property type="match status" value="1"/>
</dbReference>
<dbReference type="InterPro" id="IPR005143">
    <property type="entry name" value="TF_LuxR_autoind-bd_dom"/>
</dbReference>
<dbReference type="Proteomes" id="UP000032160">
    <property type="component" value="Chromosome I"/>
</dbReference>
<proteinExistence type="predicted"/>
<dbReference type="PRINTS" id="PR00038">
    <property type="entry name" value="HTHLUXR"/>
</dbReference>
<keyword evidence="1" id="KW-0805">Transcription regulation</keyword>
<accession>X5MCE6</accession>
<dbReference type="PANTHER" id="PTHR44688:SF16">
    <property type="entry name" value="DNA-BINDING TRANSCRIPTIONAL ACTIVATOR DEVR_DOSR"/>
    <property type="match status" value="1"/>
</dbReference>
<gene>
    <name evidence="6" type="ORF">BN1012_Phect888</name>
</gene>
<dbReference type="KEGG" id="pect:BN1012_Phect888"/>
<dbReference type="InterPro" id="IPR000792">
    <property type="entry name" value="Tscrpt_reg_LuxR_C"/>
</dbReference>
<evidence type="ECO:0000313" key="6">
    <source>
        <dbReference type="EMBL" id="CDO59102.1"/>
    </source>
</evidence>
<keyword evidence="7" id="KW-1185">Reference proteome</keyword>
<feature type="domain" description="HTH luxR-type" evidence="5">
    <location>
        <begin position="203"/>
        <end position="268"/>
    </location>
</feature>
<name>X5MCE6_9HYPH</name>
<dbReference type="InterPro" id="IPR036693">
    <property type="entry name" value="TF_LuxR_autoind-bd_dom_sf"/>
</dbReference>
<dbReference type="PANTHER" id="PTHR44688">
    <property type="entry name" value="DNA-BINDING TRANSCRIPTIONAL ACTIVATOR DEVR_DOSR"/>
    <property type="match status" value="1"/>
</dbReference>
<feature type="compositionally biased region" description="Polar residues" evidence="4">
    <location>
        <begin position="1"/>
        <end position="19"/>
    </location>
</feature>
<dbReference type="Gene3D" id="1.10.10.10">
    <property type="entry name" value="Winged helix-like DNA-binding domain superfamily/Winged helix DNA-binding domain"/>
    <property type="match status" value="1"/>
</dbReference>
<dbReference type="SMART" id="SM00421">
    <property type="entry name" value="HTH_LUXR"/>
    <property type="match status" value="1"/>
</dbReference>
<evidence type="ECO:0000313" key="7">
    <source>
        <dbReference type="Proteomes" id="UP000032160"/>
    </source>
</evidence>
<protein>
    <submittedName>
        <fullName evidence="6">Transcriptional activator protein LuxR</fullName>
    </submittedName>
</protein>
<dbReference type="EMBL" id="HG966617">
    <property type="protein sequence ID" value="CDO59102.1"/>
    <property type="molecule type" value="Genomic_DNA"/>
</dbReference>
<keyword evidence="2" id="KW-0238">DNA-binding</keyword>
<dbReference type="SUPFAM" id="SSF75516">
    <property type="entry name" value="Pheromone-binding domain of LuxR-like quorum-sensing transcription factors"/>
    <property type="match status" value="1"/>
</dbReference>
<reference evidence="6 7" key="1">
    <citation type="journal article" date="2014" name="Front. Genet.">
        <title>Genome and metabolic network of "Candidatus Phaeomarinobacter ectocarpi" Ec32, a new candidate genus of Alphaproteobacteria frequently associated with brown algae.</title>
        <authorList>
            <person name="Dittami S.M."/>
            <person name="Barbeyron T."/>
            <person name="Boyen C."/>
            <person name="Cambefort J."/>
            <person name="Collet G."/>
            <person name="Delage L."/>
            <person name="Gobet A."/>
            <person name="Groisillier A."/>
            <person name="Leblanc C."/>
            <person name="Michel G."/>
            <person name="Scornet D."/>
            <person name="Siegel A."/>
            <person name="Tapia J.E."/>
            <person name="Tonon T."/>
        </authorList>
    </citation>
    <scope>NUCLEOTIDE SEQUENCE [LARGE SCALE GENOMIC DNA]</scope>
    <source>
        <strain evidence="6 7">Ec32</strain>
    </source>
</reference>
<evidence type="ECO:0000256" key="3">
    <source>
        <dbReference type="ARBA" id="ARBA00023163"/>
    </source>
</evidence>
<dbReference type="PROSITE" id="PS00622">
    <property type="entry name" value="HTH_LUXR_1"/>
    <property type="match status" value="1"/>
</dbReference>
<organism evidence="6 7">
    <name type="scientific">Candidatus Phaeomarinibacter ectocarpi</name>
    <dbReference type="NCBI Taxonomy" id="1458461"/>
    <lineage>
        <taxon>Bacteria</taxon>
        <taxon>Pseudomonadati</taxon>
        <taxon>Pseudomonadota</taxon>
        <taxon>Alphaproteobacteria</taxon>
        <taxon>Hyphomicrobiales</taxon>
        <taxon>Parvibaculaceae</taxon>
        <taxon>Candidatus Phaeomarinibacter</taxon>
    </lineage>
</organism>
<dbReference type="AlphaFoldDB" id="X5MCE6"/>
<dbReference type="Pfam" id="PF03472">
    <property type="entry name" value="Autoind_bind"/>
    <property type="match status" value="1"/>
</dbReference>
<dbReference type="Pfam" id="PF00196">
    <property type="entry name" value="GerE"/>
    <property type="match status" value="1"/>
</dbReference>
<dbReference type="InterPro" id="IPR016032">
    <property type="entry name" value="Sig_transdc_resp-reg_C-effctor"/>
</dbReference>
<dbReference type="GO" id="GO:0006355">
    <property type="term" value="P:regulation of DNA-templated transcription"/>
    <property type="evidence" value="ECO:0007669"/>
    <property type="project" value="InterPro"/>
</dbReference>
<dbReference type="HOGENOM" id="CLU_072786_2_0_5"/>
<dbReference type="GO" id="GO:0003677">
    <property type="term" value="F:DNA binding"/>
    <property type="evidence" value="ECO:0007669"/>
    <property type="project" value="UniProtKB-KW"/>
</dbReference>
<dbReference type="SUPFAM" id="SSF46894">
    <property type="entry name" value="C-terminal effector domain of the bipartite response regulators"/>
    <property type="match status" value="1"/>
</dbReference>
<evidence type="ECO:0000259" key="5">
    <source>
        <dbReference type="PROSITE" id="PS50043"/>
    </source>
</evidence>
<evidence type="ECO:0000256" key="2">
    <source>
        <dbReference type="ARBA" id="ARBA00023125"/>
    </source>
</evidence>
<evidence type="ECO:0000256" key="4">
    <source>
        <dbReference type="SAM" id="MobiDB-lite"/>
    </source>
</evidence>
<dbReference type="InterPro" id="IPR036388">
    <property type="entry name" value="WH-like_DNA-bd_sf"/>
</dbReference>
<sequence>MQLRSNVRSRTDSASSQPQKEGERDWDLLWEEALASKDPLRLFDVLANRLADFGFDQVAYVNFQHSADLLEGKSTDGPDGAANARRTVNYGEDWIEFYGREGYFEDDVLFDLALTNQRPIEWDQVQTSIDLTKRQQEIFDAGFDAGHRFGVTIPFHGPVGRVATLSISTSGSQSDIPRDPVQVFALSAQFHAMFDALAGSKELVPPPPRLSAREYECLSWAAQGKSNRDIAQIIGISDPTVQFHMGNVMKKLKVSSRVSAVFEASRMGLLR</sequence>
<feature type="region of interest" description="Disordered" evidence="4">
    <location>
        <begin position="1"/>
        <end position="23"/>
    </location>
</feature>